<protein>
    <submittedName>
        <fullName evidence="1">Uncharacterized protein</fullName>
    </submittedName>
</protein>
<dbReference type="AlphaFoldDB" id="A0A0H5Q1J8"/>
<name>A0A0H5Q1J8_9ZZZZ</name>
<reference evidence="1" key="2">
    <citation type="submission" date="2015-07" db="EMBL/GenBank/DDBJ databases">
        <title>Plasmids, circular viruses and viroids from rat gut.</title>
        <authorList>
            <person name="Jorgensen T.J."/>
            <person name="Hansen M.A."/>
            <person name="Xu Z."/>
            <person name="Tabak M.A."/>
            <person name="Sorensen S.J."/>
            <person name="Hansen L.H."/>
        </authorList>
    </citation>
    <scope>NUCLEOTIDE SEQUENCE</scope>
    <source>
        <strain evidence="1">RGFK0788</strain>
    </source>
</reference>
<dbReference type="EMBL" id="LN853397">
    <property type="protein sequence ID" value="CRY95841.1"/>
    <property type="molecule type" value="Genomic_DNA"/>
</dbReference>
<accession>A0A0H5Q1J8</accession>
<reference evidence="1" key="1">
    <citation type="submission" date="2015-06" db="EMBL/GenBank/DDBJ databases">
        <authorList>
            <person name="Joergensen T."/>
        </authorList>
    </citation>
    <scope>NUCLEOTIDE SEQUENCE</scope>
    <source>
        <strain evidence="1">RGFK0788</strain>
    </source>
</reference>
<organism evidence="1">
    <name type="scientific">uncultured prokaryote</name>
    <dbReference type="NCBI Taxonomy" id="198431"/>
    <lineage>
        <taxon>unclassified sequences</taxon>
        <taxon>environmental samples</taxon>
    </lineage>
</organism>
<sequence>MAKMVGLSLVVKQGWMKKAVALLEENLPEAEYRKQLEEHLSYEIDSPTNRRKAREILMRIWYLNSEGVEALQEEGRKLIQKYPEKLTEIGWCMMPLAYPIFLDISRLMGKMFEFEDTITTTQIRKKMFDEYGERGTVDYSTTKIISTMRELGGIESSSVGKQTRVKVEVTNSEIVTFMTKVAMHLGGSSYYTFSALTDFPFLFPFEYKLAKEAILQDEAFVTTNFGGELSVSLKS</sequence>
<proteinExistence type="predicted"/>
<evidence type="ECO:0000313" key="1">
    <source>
        <dbReference type="EMBL" id="CRY95841.1"/>
    </source>
</evidence>